<comment type="caution">
    <text evidence="2">The sequence shown here is derived from an EMBL/GenBank/DDBJ whole genome shotgun (WGS) entry which is preliminary data.</text>
</comment>
<dbReference type="EMBL" id="WHVB01000001">
    <property type="protein sequence ID" value="KAF8486915.1"/>
    <property type="molecule type" value="Genomic_DNA"/>
</dbReference>
<proteinExistence type="predicted"/>
<keyword evidence="3" id="KW-1185">Reference proteome</keyword>
<protein>
    <submittedName>
        <fullName evidence="2">Uncharacterized protein</fullName>
    </submittedName>
</protein>
<evidence type="ECO:0000313" key="2">
    <source>
        <dbReference type="EMBL" id="KAF8486915.1"/>
    </source>
</evidence>
<feature type="region of interest" description="Disordered" evidence="1">
    <location>
        <begin position="280"/>
        <end position="330"/>
    </location>
</feature>
<sequence length="330" mass="38808">MPRIVNNPTQAICPSFESPVWDFVRQSLIDTHQGVRPLTAEEATQRLKDAWTRDNDNKISTWNAQLKQDRPETAIQERLAQEEEARRAQRREREAEEQQREAEKKRPKLNDFDPNRSVSSWIEPRPAEYALDKIDMLEYVELDYFTIDVWPLSTQKTPKNIRNDEDLSWGEMFDAKRRLLHFMVQSGVWPTAHTDSLASFFVALQTHPRRFQTNGQEALLLYQSRVRREWFSALKSNKGFKIEDIGEDFLRSCADLINDQMWEKQLEEMCRTACAAAYEESSAPRPSSRRRRRNRGGKKVSRRATRSTSPVRTGESSRRSYRSRSPLHYR</sequence>
<dbReference type="Proteomes" id="UP000759537">
    <property type="component" value="Unassembled WGS sequence"/>
</dbReference>
<name>A0A9P5N5K6_9AGAM</name>
<feature type="compositionally biased region" description="Basic residues" evidence="1">
    <location>
        <begin position="287"/>
        <end position="305"/>
    </location>
</feature>
<feature type="compositionally biased region" description="Basic and acidic residues" evidence="1">
    <location>
        <begin position="79"/>
        <end position="114"/>
    </location>
</feature>
<dbReference type="OrthoDB" id="2688210at2759"/>
<evidence type="ECO:0000313" key="3">
    <source>
        <dbReference type="Proteomes" id="UP000759537"/>
    </source>
</evidence>
<evidence type="ECO:0000256" key="1">
    <source>
        <dbReference type="SAM" id="MobiDB-lite"/>
    </source>
</evidence>
<reference evidence="2" key="2">
    <citation type="journal article" date="2020" name="Nat. Commun.">
        <title>Large-scale genome sequencing of mycorrhizal fungi provides insights into the early evolution of symbiotic traits.</title>
        <authorList>
            <person name="Miyauchi S."/>
            <person name="Kiss E."/>
            <person name="Kuo A."/>
            <person name="Drula E."/>
            <person name="Kohler A."/>
            <person name="Sanchez-Garcia M."/>
            <person name="Morin E."/>
            <person name="Andreopoulos B."/>
            <person name="Barry K.W."/>
            <person name="Bonito G."/>
            <person name="Buee M."/>
            <person name="Carver A."/>
            <person name="Chen C."/>
            <person name="Cichocki N."/>
            <person name="Clum A."/>
            <person name="Culley D."/>
            <person name="Crous P.W."/>
            <person name="Fauchery L."/>
            <person name="Girlanda M."/>
            <person name="Hayes R.D."/>
            <person name="Keri Z."/>
            <person name="LaButti K."/>
            <person name="Lipzen A."/>
            <person name="Lombard V."/>
            <person name="Magnuson J."/>
            <person name="Maillard F."/>
            <person name="Murat C."/>
            <person name="Nolan M."/>
            <person name="Ohm R.A."/>
            <person name="Pangilinan J."/>
            <person name="Pereira M.F."/>
            <person name="Perotto S."/>
            <person name="Peter M."/>
            <person name="Pfister S."/>
            <person name="Riley R."/>
            <person name="Sitrit Y."/>
            <person name="Stielow J.B."/>
            <person name="Szollosi G."/>
            <person name="Zifcakova L."/>
            <person name="Stursova M."/>
            <person name="Spatafora J.W."/>
            <person name="Tedersoo L."/>
            <person name="Vaario L.M."/>
            <person name="Yamada A."/>
            <person name="Yan M."/>
            <person name="Wang P."/>
            <person name="Xu J."/>
            <person name="Bruns T."/>
            <person name="Baldrian P."/>
            <person name="Vilgalys R."/>
            <person name="Dunand C."/>
            <person name="Henrissat B."/>
            <person name="Grigoriev I.V."/>
            <person name="Hibbett D."/>
            <person name="Nagy L.G."/>
            <person name="Martin F.M."/>
        </authorList>
    </citation>
    <scope>NUCLEOTIDE SEQUENCE</scope>
    <source>
        <strain evidence="2">Prilba</strain>
    </source>
</reference>
<feature type="compositionally biased region" description="Basic residues" evidence="1">
    <location>
        <begin position="319"/>
        <end position="330"/>
    </location>
</feature>
<gene>
    <name evidence="2" type="ORF">DFH94DRAFT_6796</name>
</gene>
<dbReference type="AlphaFoldDB" id="A0A9P5N5K6"/>
<accession>A0A9P5N5K6</accession>
<reference evidence="2" key="1">
    <citation type="submission" date="2019-10" db="EMBL/GenBank/DDBJ databases">
        <authorList>
            <consortium name="DOE Joint Genome Institute"/>
            <person name="Kuo A."/>
            <person name="Miyauchi S."/>
            <person name="Kiss E."/>
            <person name="Drula E."/>
            <person name="Kohler A."/>
            <person name="Sanchez-Garcia M."/>
            <person name="Andreopoulos B."/>
            <person name="Barry K.W."/>
            <person name="Bonito G."/>
            <person name="Buee M."/>
            <person name="Carver A."/>
            <person name="Chen C."/>
            <person name="Cichocki N."/>
            <person name="Clum A."/>
            <person name="Culley D."/>
            <person name="Crous P.W."/>
            <person name="Fauchery L."/>
            <person name="Girlanda M."/>
            <person name="Hayes R."/>
            <person name="Keri Z."/>
            <person name="LaButti K."/>
            <person name="Lipzen A."/>
            <person name="Lombard V."/>
            <person name="Magnuson J."/>
            <person name="Maillard F."/>
            <person name="Morin E."/>
            <person name="Murat C."/>
            <person name="Nolan M."/>
            <person name="Ohm R."/>
            <person name="Pangilinan J."/>
            <person name="Pereira M."/>
            <person name="Perotto S."/>
            <person name="Peter M."/>
            <person name="Riley R."/>
            <person name="Sitrit Y."/>
            <person name="Stielow B."/>
            <person name="Szollosi G."/>
            <person name="Zifcakova L."/>
            <person name="Stursova M."/>
            <person name="Spatafora J.W."/>
            <person name="Tedersoo L."/>
            <person name="Vaario L.-M."/>
            <person name="Yamada A."/>
            <person name="Yan M."/>
            <person name="Wang P."/>
            <person name="Xu J."/>
            <person name="Bruns T."/>
            <person name="Baldrian P."/>
            <person name="Vilgalys R."/>
            <person name="Henrissat B."/>
            <person name="Grigoriev I.V."/>
            <person name="Hibbett D."/>
            <person name="Nagy L.G."/>
            <person name="Martin F.M."/>
        </authorList>
    </citation>
    <scope>NUCLEOTIDE SEQUENCE</scope>
    <source>
        <strain evidence="2">Prilba</strain>
    </source>
</reference>
<feature type="region of interest" description="Disordered" evidence="1">
    <location>
        <begin position="79"/>
        <end position="117"/>
    </location>
</feature>
<organism evidence="2 3">
    <name type="scientific">Russula ochroleuca</name>
    <dbReference type="NCBI Taxonomy" id="152965"/>
    <lineage>
        <taxon>Eukaryota</taxon>
        <taxon>Fungi</taxon>
        <taxon>Dikarya</taxon>
        <taxon>Basidiomycota</taxon>
        <taxon>Agaricomycotina</taxon>
        <taxon>Agaricomycetes</taxon>
        <taxon>Russulales</taxon>
        <taxon>Russulaceae</taxon>
        <taxon>Russula</taxon>
    </lineage>
</organism>